<dbReference type="GO" id="GO:0008942">
    <property type="term" value="F:nitrite reductase [NAD(P)H] activity"/>
    <property type="evidence" value="ECO:0007669"/>
    <property type="project" value="UniProtKB-EC"/>
</dbReference>
<evidence type="ECO:0000256" key="3">
    <source>
        <dbReference type="ARBA" id="ARBA00022617"/>
    </source>
</evidence>
<dbReference type="EMBL" id="BBMS01000013">
    <property type="protein sequence ID" value="GAL25879.1"/>
    <property type="molecule type" value="Genomic_DNA"/>
</dbReference>
<comment type="caution">
    <text evidence="9">The sequence shown here is derived from an EMBL/GenBank/DDBJ whole genome shotgun (WGS) entry which is preliminary data.</text>
</comment>
<keyword evidence="7" id="KW-0411">Iron-sulfur</keyword>
<gene>
    <name evidence="9" type="ORF">JCM19239_1232</name>
</gene>
<keyword evidence="3" id="KW-0349">Heme</keyword>
<dbReference type="SUPFAM" id="SSF51905">
    <property type="entry name" value="FAD/NAD(P)-binding domain"/>
    <property type="match status" value="1"/>
</dbReference>
<dbReference type="PANTHER" id="PTHR43809:SF1">
    <property type="entry name" value="NITRITE REDUCTASE (NADH) LARGE SUBUNIT"/>
    <property type="match status" value="1"/>
</dbReference>
<keyword evidence="10" id="KW-1185">Reference proteome</keyword>
<keyword evidence="4" id="KW-0479">Metal-binding</keyword>
<name>A0ABQ0JAV7_9VIBR</name>
<comment type="cofactor">
    <cofactor evidence="1">
        <name>siroheme</name>
        <dbReference type="ChEBI" id="CHEBI:60052"/>
    </cofactor>
</comment>
<evidence type="ECO:0000256" key="7">
    <source>
        <dbReference type="ARBA" id="ARBA00023014"/>
    </source>
</evidence>
<sequence>MEHLVVVGNGMVGHHFIAHIISQQGHLNYRITVIGEERYAAYDRVQLSSLFSGNSHDSLMLGDEEWYKKYGVELVLGSRVTDIDKQAKRITLDGEDILGYDHLVLATAHIHLCHPLRVKTETMCSFIAHWTTFLRFAKRVKARKQGRSLVVVY</sequence>
<evidence type="ECO:0000256" key="4">
    <source>
        <dbReference type="ARBA" id="ARBA00022723"/>
    </source>
</evidence>
<evidence type="ECO:0000256" key="1">
    <source>
        <dbReference type="ARBA" id="ARBA00001929"/>
    </source>
</evidence>
<dbReference type="InterPro" id="IPR036188">
    <property type="entry name" value="FAD/NAD-bd_sf"/>
</dbReference>
<comment type="pathway">
    <text evidence="2">Nitrogen metabolism; nitrate reduction (assimilation).</text>
</comment>
<dbReference type="EC" id="1.7.1.4" evidence="9"/>
<dbReference type="Pfam" id="PF07992">
    <property type="entry name" value="Pyr_redox_2"/>
    <property type="match status" value="1"/>
</dbReference>
<evidence type="ECO:0000256" key="6">
    <source>
        <dbReference type="ARBA" id="ARBA00023004"/>
    </source>
</evidence>
<dbReference type="PANTHER" id="PTHR43809">
    <property type="entry name" value="NITRITE REDUCTASE (NADH) LARGE SUBUNIT"/>
    <property type="match status" value="1"/>
</dbReference>
<dbReference type="Gene3D" id="3.50.50.60">
    <property type="entry name" value="FAD/NAD(P)-binding domain"/>
    <property type="match status" value="1"/>
</dbReference>
<protein>
    <submittedName>
        <fullName evidence="9">Nitrite reductase [NAD(P)H] large subunit</fullName>
        <ecNumber evidence="9">1.7.1.4</ecNumber>
    </submittedName>
</protein>
<evidence type="ECO:0000256" key="5">
    <source>
        <dbReference type="ARBA" id="ARBA00023002"/>
    </source>
</evidence>
<reference evidence="10" key="1">
    <citation type="submission" date="2014-09" db="EMBL/GenBank/DDBJ databases">
        <title>Vibrio variabilis JCM 19239. (C206) whole genome shotgun sequence.</title>
        <authorList>
            <person name="Sawabe T."/>
            <person name="Meirelles P."/>
            <person name="Nakanishi M."/>
            <person name="Sayaka M."/>
            <person name="Hattori M."/>
            <person name="Ohkuma M."/>
        </authorList>
    </citation>
    <scope>NUCLEOTIDE SEQUENCE [LARGE SCALE GENOMIC DNA]</scope>
    <source>
        <strain evidence="10">JCM 19239</strain>
    </source>
</reference>
<evidence type="ECO:0000313" key="9">
    <source>
        <dbReference type="EMBL" id="GAL25879.1"/>
    </source>
</evidence>
<keyword evidence="5 9" id="KW-0560">Oxidoreductase</keyword>
<dbReference type="InterPro" id="IPR023753">
    <property type="entry name" value="FAD/NAD-binding_dom"/>
</dbReference>
<accession>A0ABQ0JAV7</accession>
<dbReference type="InterPro" id="IPR052034">
    <property type="entry name" value="NasD-like"/>
</dbReference>
<evidence type="ECO:0000313" key="10">
    <source>
        <dbReference type="Proteomes" id="UP000029223"/>
    </source>
</evidence>
<keyword evidence="6" id="KW-0408">Iron</keyword>
<evidence type="ECO:0000256" key="2">
    <source>
        <dbReference type="ARBA" id="ARBA00005096"/>
    </source>
</evidence>
<proteinExistence type="predicted"/>
<organism evidence="9 10">
    <name type="scientific">Vibrio variabilis</name>
    <dbReference type="NCBI Taxonomy" id="990271"/>
    <lineage>
        <taxon>Bacteria</taxon>
        <taxon>Pseudomonadati</taxon>
        <taxon>Pseudomonadota</taxon>
        <taxon>Gammaproteobacteria</taxon>
        <taxon>Vibrionales</taxon>
        <taxon>Vibrionaceae</taxon>
        <taxon>Vibrio</taxon>
    </lineage>
</organism>
<feature type="domain" description="FAD/NAD(P)-binding" evidence="8">
    <location>
        <begin position="3"/>
        <end position="109"/>
    </location>
</feature>
<evidence type="ECO:0000259" key="8">
    <source>
        <dbReference type="Pfam" id="PF07992"/>
    </source>
</evidence>
<dbReference type="Proteomes" id="UP000029223">
    <property type="component" value="Unassembled WGS sequence"/>
</dbReference>